<dbReference type="InterPro" id="IPR001437">
    <property type="entry name" value="Tscrpt_elong_fac_GreA/B_C"/>
</dbReference>
<dbReference type="Gene3D" id="3.10.50.30">
    <property type="entry name" value="Transcription elongation factor, GreA/GreB, C-terminal domain"/>
    <property type="match status" value="1"/>
</dbReference>
<evidence type="ECO:0000259" key="1">
    <source>
        <dbReference type="Pfam" id="PF01272"/>
    </source>
</evidence>
<dbReference type="InterPro" id="IPR036953">
    <property type="entry name" value="GreA/GreB_C_sf"/>
</dbReference>
<name>A0A7W4W6B6_9GAMM</name>
<evidence type="ECO:0000313" key="3">
    <source>
        <dbReference type="Proteomes" id="UP000537130"/>
    </source>
</evidence>
<comment type="caution">
    <text evidence="2">The sequence shown here is derived from an EMBL/GenBank/DDBJ whole genome shotgun (WGS) entry which is preliminary data.</text>
</comment>
<dbReference type="EMBL" id="JACHWY010000003">
    <property type="protein sequence ID" value="MBB3048276.1"/>
    <property type="molecule type" value="Genomic_DNA"/>
</dbReference>
<dbReference type="GO" id="GO:0032784">
    <property type="term" value="P:regulation of DNA-templated transcription elongation"/>
    <property type="evidence" value="ECO:0007669"/>
    <property type="project" value="InterPro"/>
</dbReference>
<dbReference type="GO" id="GO:0003677">
    <property type="term" value="F:DNA binding"/>
    <property type="evidence" value="ECO:0007669"/>
    <property type="project" value="InterPro"/>
</dbReference>
<dbReference type="PANTHER" id="PTHR30437">
    <property type="entry name" value="TRANSCRIPTION ELONGATION FACTOR GREA"/>
    <property type="match status" value="1"/>
</dbReference>
<dbReference type="PANTHER" id="PTHR30437:SF5">
    <property type="entry name" value="REGULATOR OF NUCLEOSIDE DIPHOSPHATE KINASE"/>
    <property type="match status" value="1"/>
</dbReference>
<keyword evidence="2" id="KW-0808">Transferase</keyword>
<dbReference type="GO" id="GO:0070063">
    <property type="term" value="F:RNA polymerase binding"/>
    <property type="evidence" value="ECO:0007669"/>
    <property type="project" value="InterPro"/>
</dbReference>
<accession>A0A7W4W6B6</accession>
<keyword evidence="3" id="KW-1185">Reference proteome</keyword>
<dbReference type="GO" id="GO:0006354">
    <property type="term" value="P:DNA-templated transcription elongation"/>
    <property type="evidence" value="ECO:0007669"/>
    <property type="project" value="TreeGrafter"/>
</dbReference>
<evidence type="ECO:0000313" key="2">
    <source>
        <dbReference type="EMBL" id="MBB3048276.1"/>
    </source>
</evidence>
<dbReference type="Pfam" id="PF01272">
    <property type="entry name" value="GreA_GreB"/>
    <property type="match status" value="1"/>
</dbReference>
<organism evidence="2 3">
    <name type="scientific">Litorivivens lipolytica</name>
    <dbReference type="NCBI Taxonomy" id="1524264"/>
    <lineage>
        <taxon>Bacteria</taxon>
        <taxon>Pseudomonadati</taxon>
        <taxon>Pseudomonadota</taxon>
        <taxon>Gammaproteobacteria</taxon>
        <taxon>Litorivivens</taxon>
    </lineage>
</organism>
<feature type="domain" description="Transcription elongation factor GreA/GreB C-terminal" evidence="1">
    <location>
        <begin position="50"/>
        <end position="125"/>
    </location>
</feature>
<proteinExistence type="predicted"/>
<reference evidence="2 3" key="1">
    <citation type="submission" date="2020-08" db="EMBL/GenBank/DDBJ databases">
        <title>Genomic Encyclopedia of Type Strains, Phase III (KMG-III): the genomes of soil and plant-associated and newly described type strains.</title>
        <authorList>
            <person name="Whitman W."/>
        </authorList>
    </citation>
    <scope>NUCLEOTIDE SEQUENCE [LARGE SCALE GENOMIC DNA]</scope>
    <source>
        <strain evidence="2 3">CECT 8654</strain>
    </source>
</reference>
<protein>
    <submittedName>
        <fullName evidence="2">Regulator of nucleoside diphosphate kinase</fullName>
    </submittedName>
</protein>
<dbReference type="RefSeq" id="WP_183411068.1">
    <property type="nucleotide sequence ID" value="NZ_JACHWY010000003.1"/>
</dbReference>
<sequence length="132" mass="14611">MPMEMNNGLIVSESDYRKLAHLVEVSRSTATYDLDVELAKADICPDDSLPETVVALYDTVVFRDLKTDARRTVTIVMPWESSVARMHISILSPVGTALIGEPLGATITWPLLNGRSAQLQVVEIKRRHHPGT</sequence>
<keyword evidence="2" id="KW-0418">Kinase</keyword>
<dbReference type="SUPFAM" id="SSF54534">
    <property type="entry name" value="FKBP-like"/>
    <property type="match status" value="1"/>
</dbReference>
<gene>
    <name evidence="2" type="ORF">FHR99_002550</name>
</gene>
<dbReference type="GO" id="GO:0016301">
    <property type="term" value="F:kinase activity"/>
    <property type="evidence" value="ECO:0007669"/>
    <property type="project" value="UniProtKB-KW"/>
</dbReference>
<dbReference type="InterPro" id="IPR023459">
    <property type="entry name" value="Tscrpt_elong_fac_GreA/B_fam"/>
</dbReference>
<dbReference type="AlphaFoldDB" id="A0A7W4W6B6"/>
<dbReference type="Proteomes" id="UP000537130">
    <property type="component" value="Unassembled WGS sequence"/>
</dbReference>